<evidence type="ECO:0000256" key="1">
    <source>
        <dbReference type="ARBA" id="ARBA00004123"/>
    </source>
</evidence>
<evidence type="ECO:0000256" key="7">
    <source>
        <dbReference type="SAM" id="MobiDB-lite"/>
    </source>
</evidence>
<keyword evidence="5" id="KW-0804">Transcription</keyword>
<dbReference type="EMBL" id="JAATIP010000051">
    <property type="protein sequence ID" value="KAF4383797.1"/>
    <property type="molecule type" value="Genomic_DNA"/>
</dbReference>
<dbReference type="InterPro" id="IPR006447">
    <property type="entry name" value="Myb_dom_plants"/>
</dbReference>
<feature type="compositionally biased region" description="Low complexity" evidence="7">
    <location>
        <begin position="459"/>
        <end position="468"/>
    </location>
</feature>
<feature type="region of interest" description="Disordered" evidence="7">
    <location>
        <begin position="65"/>
        <end position="90"/>
    </location>
</feature>
<evidence type="ECO:0000256" key="4">
    <source>
        <dbReference type="ARBA" id="ARBA00023015"/>
    </source>
</evidence>
<evidence type="ECO:0000256" key="6">
    <source>
        <dbReference type="ARBA" id="ARBA00023242"/>
    </source>
</evidence>
<dbReference type="PANTHER" id="PTHR31496:SF48">
    <property type="entry name" value="TRANSCRIPTION FACTOR KAN2-RELATED"/>
    <property type="match status" value="1"/>
</dbReference>
<keyword evidence="4" id="KW-0805">Transcription regulation</keyword>
<evidence type="ECO:0000313" key="10">
    <source>
        <dbReference type="Proteomes" id="UP000525078"/>
    </source>
</evidence>
<feature type="compositionally biased region" description="Low complexity" evidence="7">
    <location>
        <begin position="73"/>
        <end position="90"/>
    </location>
</feature>
<accession>A0A7J6GLP7</accession>
<dbReference type="GO" id="GO:0005634">
    <property type="term" value="C:nucleus"/>
    <property type="evidence" value="ECO:0007669"/>
    <property type="project" value="UniProtKB-SubCell"/>
</dbReference>
<feature type="compositionally biased region" description="Low complexity" evidence="7">
    <location>
        <begin position="157"/>
        <end position="176"/>
    </location>
</feature>
<feature type="region of interest" description="Disordered" evidence="7">
    <location>
        <begin position="440"/>
        <end position="482"/>
    </location>
</feature>
<dbReference type="InterPro" id="IPR044847">
    <property type="entry name" value="KAN_fam"/>
</dbReference>
<comment type="subcellular location">
    <subcellularLocation>
        <location evidence="1">Nucleus</location>
    </subcellularLocation>
</comment>
<dbReference type="GO" id="GO:0010158">
    <property type="term" value="P:abaxial cell fate specification"/>
    <property type="evidence" value="ECO:0007669"/>
    <property type="project" value="InterPro"/>
</dbReference>
<keyword evidence="2" id="KW-0217">Developmental protein</keyword>
<evidence type="ECO:0000256" key="5">
    <source>
        <dbReference type="ARBA" id="ARBA00023163"/>
    </source>
</evidence>
<comment type="caution">
    <text evidence="9">The sequence shown here is derived from an EMBL/GenBank/DDBJ whole genome shotgun (WGS) entry which is preliminary data.</text>
</comment>
<evidence type="ECO:0000256" key="2">
    <source>
        <dbReference type="ARBA" id="ARBA00022473"/>
    </source>
</evidence>
<dbReference type="InterPro" id="IPR009057">
    <property type="entry name" value="Homeodomain-like_sf"/>
</dbReference>
<evidence type="ECO:0000256" key="3">
    <source>
        <dbReference type="ARBA" id="ARBA00022782"/>
    </source>
</evidence>
<dbReference type="SUPFAM" id="SSF46689">
    <property type="entry name" value="Homeodomain-like"/>
    <property type="match status" value="1"/>
</dbReference>
<dbReference type="PANTHER" id="PTHR31496">
    <property type="entry name" value="TRANSCRIPTION FACTOR KAN2-RELATED"/>
    <property type="match status" value="1"/>
</dbReference>
<dbReference type="GO" id="GO:0000976">
    <property type="term" value="F:transcription cis-regulatory region binding"/>
    <property type="evidence" value="ECO:0007669"/>
    <property type="project" value="InterPro"/>
</dbReference>
<dbReference type="Gene3D" id="1.10.10.60">
    <property type="entry name" value="Homeodomain-like"/>
    <property type="match status" value="1"/>
</dbReference>
<feature type="region of interest" description="Disordered" evidence="7">
    <location>
        <begin position="390"/>
        <end position="411"/>
    </location>
</feature>
<dbReference type="NCBIfam" id="TIGR01557">
    <property type="entry name" value="myb_SHAQKYF"/>
    <property type="match status" value="1"/>
</dbReference>
<dbReference type="InterPro" id="IPR001005">
    <property type="entry name" value="SANT/Myb"/>
</dbReference>
<feature type="compositionally biased region" description="Basic and acidic residues" evidence="7">
    <location>
        <begin position="446"/>
        <end position="458"/>
    </location>
</feature>
<dbReference type="FunFam" id="1.10.10.60:FF:000002">
    <property type="entry name" value="Myb family transcription factor"/>
    <property type="match status" value="1"/>
</dbReference>
<proteinExistence type="predicted"/>
<feature type="compositionally biased region" description="Low complexity" evidence="7">
    <location>
        <begin position="24"/>
        <end position="38"/>
    </location>
</feature>
<dbReference type="AlphaFoldDB" id="A0A7J6GLP7"/>
<feature type="region of interest" description="Disordered" evidence="7">
    <location>
        <begin position="1"/>
        <end position="40"/>
    </location>
</feature>
<name>A0A7J6GLP7_CANSA</name>
<evidence type="ECO:0000313" key="9">
    <source>
        <dbReference type="EMBL" id="KAF4383797.1"/>
    </source>
</evidence>
<reference evidence="9 10" key="1">
    <citation type="journal article" date="2020" name="bioRxiv">
        <title>Sequence and annotation of 42 cannabis genomes reveals extensive copy number variation in cannabinoid synthesis and pathogen resistance genes.</title>
        <authorList>
            <person name="Mckernan K.J."/>
            <person name="Helbert Y."/>
            <person name="Kane L.T."/>
            <person name="Ebling H."/>
            <person name="Zhang L."/>
            <person name="Liu B."/>
            <person name="Eaton Z."/>
            <person name="Mclaughlin S."/>
            <person name="Kingan S."/>
            <person name="Baybayan P."/>
            <person name="Concepcion G."/>
            <person name="Jordan M."/>
            <person name="Riva A."/>
            <person name="Barbazuk W."/>
            <person name="Harkins T."/>
        </authorList>
    </citation>
    <scope>NUCLEOTIDE SEQUENCE [LARGE SCALE GENOMIC DNA]</scope>
    <source>
        <strain evidence="10">cv. Jamaican Lion 4</strain>
        <tissue evidence="9">Leaf</tissue>
    </source>
</reference>
<feature type="domain" description="Myb-like" evidence="8">
    <location>
        <begin position="304"/>
        <end position="355"/>
    </location>
</feature>
<sequence length="482" mass="53165">MELFPAQPDLSLQISPPNAKPTPSWRRSSAGASAAATSTDEEVDLGFWKRALDSQNFSISSSMAAKPDKYHHNNNNNNNSNNNNNITNNNHSSNSSSCFFDLSLSNNHRLVSNSSSENNSTSLFLHHNHNQNQHHHHHHSNNKHFYNHGNNNIGNNLFHSNSASTSGSTTSMSNNTYPHHQNQLLLHQNAPFHHNLVHHQQQGGGVGGGLGQEFGFLRPIRGIPVYHQNHPPAPSSSFPFSHTLETTANSLSSSMNGINNTTSTNSNPFQSHHHQAAAAAAAGLMRSRFLSHRFPAKRSMRAPRMRWTTTLHARFVHAVELLGGHERATPKSVLELMDVKDLTLAHVKSHLQMYRTVKTTDRAAASSDAYENGSSGDTTEDLMFDIQNTRRSEQSPQQGRSSGQDKDYNSSALWSNSSREAWLHGKTKDSIGGNIMLASLDDDQKDMDPKCLSDERISSSDGSSPTNSPRKPNLEFTLGRAL</sequence>
<dbReference type="Pfam" id="PF00249">
    <property type="entry name" value="Myb_DNA-binding"/>
    <property type="match status" value="1"/>
</dbReference>
<organism evidence="9 10">
    <name type="scientific">Cannabis sativa</name>
    <name type="common">Hemp</name>
    <name type="synonym">Marijuana</name>
    <dbReference type="NCBI Taxonomy" id="3483"/>
    <lineage>
        <taxon>Eukaryota</taxon>
        <taxon>Viridiplantae</taxon>
        <taxon>Streptophyta</taxon>
        <taxon>Embryophyta</taxon>
        <taxon>Tracheophyta</taxon>
        <taxon>Spermatophyta</taxon>
        <taxon>Magnoliopsida</taxon>
        <taxon>eudicotyledons</taxon>
        <taxon>Gunneridae</taxon>
        <taxon>Pentapetalae</taxon>
        <taxon>rosids</taxon>
        <taxon>fabids</taxon>
        <taxon>Rosales</taxon>
        <taxon>Cannabaceae</taxon>
        <taxon>Cannabis</taxon>
    </lineage>
</organism>
<dbReference type="Proteomes" id="UP000525078">
    <property type="component" value="Unassembled WGS sequence"/>
</dbReference>
<protein>
    <recommendedName>
        <fullName evidence="8">Myb-like domain-containing protein</fullName>
    </recommendedName>
</protein>
<gene>
    <name evidence="9" type="ORF">F8388_023489</name>
</gene>
<dbReference type="GO" id="GO:0006355">
    <property type="term" value="P:regulation of DNA-templated transcription"/>
    <property type="evidence" value="ECO:0007669"/>
    <property type="project" value="InterPro"/>
</dbReference>
<evidence type="ECO:0000259" key="8">
    <source>
        <dbReference type="Pfam" id="PF00249"/>
    </source>
</evidence>
<keyword evidence="6" id="KW-0539">Nucleus</keyword>
<keyword evidence="3" id="KW-0221">Differentiation</keyword>
<feature type="region of interest" description="Disordered" evidence="7">
    <location>
        <begin position="157"/>
        <end position="178"/>
    </location>
</feature>